<feature type="region of interest" description="Disordered" evidence="1">
    <location>
        <begin position="73"/>
        <end position="93"/>
    </location>
</feature>
<proteinExistence type="predicted"/>
<dbReference type="EMBL" id="BLXT01005681">
    <property type="protein sequence ID" value="GFO24945.1"/>
    <property type="molecule type" value="Genomic_DNA"/>
</dbReference>
<sequence length="104" mass="11554">MSNGTPSTPCPNKNCGEEVKLEEPQKEEYVRPPCQSYRPPCPMKVIKPREPLPAPVLEEYIRPPCVVYTAPCESKPPPPPKLEPEPEAPDCPCMPGFKPPCTNK</sequence>
<reference evidence="2 3" key="1">
    <citation type="journal article" date="2021" name="Elife">
        <title>Chloroplast acquisition without the gene transfer in kleptoplastic sea slugs, Plakobranchus ocellatus.</title>
        <authorList>
            <person name="Maeda T."/>
            <person name="Takahashi S."/>
            <person name="Yoshida T."/>
            <person name="Shimamura S."/>
            <person name="Takaki Y."/>
            <person name="Nagai Y."/>
            <person name="Toyoda A."/>
            <person name="Suzuki Y."/>
            <person name="Arimoto A."/>
            <person name="Ishii H."/>
            <person name="Satoh N."/>
            <person name="Nishiyama T."/>
            <person name="Hasebe M."/>
            <person name="Maruyama T."/>
            <person name="Minagawa J."/>
            <person name="Obokata J."/>
            <person name="Shigenobu S."/>
        </authorList>
    </citation>
    <scope>NUCLEOTIDE SEQUENCE [LARGE SCALE GENOMIC DNA]</scope>
</reference>
<keyword evidence="3" id="KW-1185">Reference proteome</keyword>
<evidence type="ECO:0000313" key="2">
    <source>
        <dbReference type="EMBL" id="GFO24945.1"/>
    </source>
</evidence>
<accession>A0AAV4C0Q1</accession>
<protein>
    <submittedName>
        <fullName evidence="2">Uncharacterized protein</fullName>
    </submittedName>
</protein>
<organism evidence="2 3">
    <name type="scientific">Plakobranchus ocellatus</name>
    <dbReference type="NCBI Taxonomy" id="259542"/>
    <lineage>
        <taxon>Eukaryota</taxon>
        <taxon>Metazoa</taxon>
        <taxon>Spiralia</taxon>
        <taxon>Lophotrochozoa</taxon>
        <taxon>Mollusca</taxon>
        <taxon>Gastropoda</taxon>
        <taxon>Heterobranchia</taxon>
        <taxon>Euthyneura</taxon>
        <taxon>Panpulmonata</taxon>
        <taxon>Sacoglossa</taxon>
        <taxon>Placobranchoidea</taxon>
        <taxon>Plakobranchidae</taxon>
        <taxon>Plakobranchus</taxon>
    </lineage>
</organism>
<name>A0AAV4C0Q1_9GAST</name>
<dbReference type="Proteomes" id="UP000735302">
    <property type="component" value="Unassembled WGS sequence"/>
</dbReference>
<dbReference type="AlphaFoldDB" id="A0AAV4C0Q1"/>
<gene>
    <name evidence="2" type="ORF">PoB_005145000</name>
</gene>
<evidence type="ECO:0000256" key="1">
    <source>
        <dbReference type="SAM" id="MobiDB-lite"/>
    </source>
</evidence>
<evidence type="ECO:0000313" key="3">
    <source>
        <dbReference type="Proteomes" id="UP000735302"/>
    </source>
</evidence>
<comment type="caution">
    <text evidence="2">The sequence shown here is derived from an EMBL/GenBank/DDBJ whole genome shotgun (WGS) entry which is preliminary data.</text>
</comment>